<protein>
    <submittedName>
        <fullName evidence="2">Uncharacterized protein</fullName>
    </submittedName>
</protein>
<reference evidence="2" key="1">
    <citation type="journal article" date="2022" name="bioRxiv">
        <title>Sequencing and chromosome-scale assembly of the giantPleurodeles waltlgenome.</title>
        <authorList>
            <person name="Brown T."/>
            <person name="Elewa A."/>
            <person name="Iarovenko S."/>
            <person name="Subramanian E."/>
            <person name="Araus A.J."/>
            <person name="Petzold A."/>
            <person name="Susuki M."/>
            <person name="Suzuki K.-i.T."/>
            <person name="Hayashi T."/>
            <person name="Toyoda A."/>
            <person name="Oliveira C."/>
            <person name="Osipova E."/>
            <person name="Leigh N.D."/>
            <person name="Simon A."/>
            <person name="Yun M.H."/>
        </authorList>
    </citation>
    <scope>NUCLEOTIDE SEQUENCE</scope>
    <source>
        <strain evidence="2">20211129_DDA</strain>
        <tissue evidence="2">Liver</tissue>
    </source>
</reference>
<evidence type="ECO:0000256" key="1">
    <source>
        <dbReference type="SAM" id="MobiDB-lite"/>
    </source>
</evidence>
<organism evidence="2 3">
    <name type="scientific">Pleurodeles waltl</name>
    <name type="common">Iberian ribbed newt</name>
    <dbReference type="NCBI Taxonomy" id="8319"/>
    <lineage>
        <taxon>Eukaryota</taxon>
        <taxon>Metazoa</taxon>
        <taxon>Chordata</taxon>
        <taxon>Craniata</taxon>
        <taxon>Vertebrata</taxon>
        <taxon>Euteleostomi</taxon>
        <taxon>Amphibia</taxon>
        <taxon>Batrachia</taxon>
        <taxon>Caudata</taxon>
        <taxon>Salamandroidea</taxon>
        <taxon>Salamandridae</taxon>
        <taxon>Pleurodelinae</taxon>
        <taxon>Pleurodeles</taxon>
    </lineage>
</organism>
<sequence length="89" mass="9597">MQGGKQPVQGHGSARLGAVRLDPRRRPSSLGCPHARVVACNSTWTRLGRSLDHDSTSPRQSSTDELRFTHVPSVVPSYHLTGGASPGRR</sequence>
<gene>
    <name evidence="2" type="ORF">NDU88_006521</name>
</gene>
<proteinExistence type="predicted"/>
<feature type="region of interest" description="Disordered" evidence="1">
    <location>
        <begin position="1"/>
        <end position="31"/>
    </location>
</feature>
<evidence type="ECO:0000313" key="3">
    <source>
        <dbReference type="Proteomes" id="UP001066276"/>
    </source>
</evidence>
<comment type="caution">
    <text evidence="2">The sequence shown here is derived from an EMBL/GenBank/DDBJ whole genome shotgun (WGS) entry which is preliminary data.</text>
</comment>
<feature type="compositionally biased region" description="Basic and acidic residues" evidence="1">
    <location>
        <begin position="49"/>
        <end position="67"/>
    </location>
</feature>
<dbReference type="AlphaFoldDB" id="A0AAV7N3Q3"/>
<dbReference type="EMBL" id="JANPWB010000013">
    <property type="protein sequence ID" value="KAJ1109157.1"/>
    <property type="molecule type" value="Genomic_DNA"/>
</dbReference>
<keyword evidence="3" id="KW-1185">Reference proteome</keyword>
<accession>A0AAV7N3Q3</accession>
<dbReference type="Proteomes" id="UP001066276">
    <property type="component" value="Chromosome 9"/>
</dbReference>
<evidence type="ECO:0000313" key="2">
    <source>
        <dbReference type="EMBL" id="KAJ1109157.1"/>
    </source>
</evidence>
<name>A0AAV7N3Q3_PLEWA</name>
<feature type="region of interest" description="Disordered" evidence="1">
    <location>
        <begin position="47"/>
        <end position="67"/>
    </location>
</feature>